<dbReference type="InterPro" id="IPR052895">
    <property type="entry name" value="HetReg/Transcr_Mod"/>
</dbReference>
<reference evidence="3" key="1">
    <citation type="submission" date="2019-04" db="EMBL/GenBank/DDBJ databases">
        <title>Sequencing of skin fungus with MAO and IRED activity.</title>
        <authorList>
            <person name="Marsaioli A.J."/>
            <person name="Bonatto J.M.C."/>
            <person name="Reis Junior O."/>
        </authorList>
    </citation>
    <scope>NUCLEOTIDE SEQUENCE</scope>
    <source>
        <strain evidence="3">30M1</strain>
    </source>
</reference>
<evidence type="ECO:0000259" key="2">
    <source>
        <dbReference type="Pfam" id="PF06985"/>
    </source>
</evidence>
<name>A0A9P4T770_CURKU</name>
<feature type="region of interest" description="Disordered" evidence="1">
    <location>
        <begin position="604"/>
        <end position="635"/>
    </location>
</feature>
<dbReference type="PANTHER" id="PTHR24148">
    <property type="entry name" value="ANKYRIN REPEAT DOMAIN-CONTAINING PROTEIN 39 HOMOLOG-RELATED"/>
    <property type="match status" value="1"/>
</dbReference>
<dbReference type="OrthoDB" id="3694382at2759"/>
<dbReference type="Pfam" id="PF06985">
    <property type="entry name" value="HET"/>
    <property type="match status" value="1"/>
</dbReference>
<gene>
    <name evidence="3" type="ORF">E8E13_004809</name>
</gene>
<evidence type="ECO:0000313" key="3">
    <source>
        <dbReference type="EMBL" id="KAF2996873.1"/>
    </source>
</evidence>
<evidence type="ECO:0000256" key="1">
    <source>
        <dbReference type="SAM" id="MobiDB-lite"/>
    </source>
</evidence>
<comment type="caution">
    <text evidence="3">The sequence shown here is derived from an EMBL/GenBank/DDBJ whole genome shotgun (WGS) entry which is preliminary data.</text>
</comment>
<dbReference type="InterPro" id="IPR010730">
    <property type="entry name" value="HET"/>
</dbReference>
<dbReference type="Proteomes" id="UP000801428">
    <property type="component" value="Unassembled WGS sequence"/>
</dbReference>
<protein>
    <recommendedName>
        <fullName evidence="2">Heterokaryon incompatibility domain-containing protein</fullName>
    </recommendedName>
</protein>
<keyword evidence="4" id="KW-1185">Reference proteome</keyword>
<evidence type="ECO:0000313" key="4">
    <source>
        <dbReference type="Proteomes" id="UP000801428"/>
    </source>
</evidence>
<organism evidence="3 4">
    <name type="scientific">Curvularia kusanoi</name>
    <name type="common">Cochliobolus kusanoi</name>
    <dbReference type="NCBI Taxonomy" id="90978"/>
    <lineage>
        <taxon>Eukaryota</taxon>
        <taxon>Fungi</taxon>
        <taxon>Dikarya</taxon>
        <taxon>Ascomycota</taxon>
        <taxon>Pezizomycotina</taxon>
        <taxon>Dothideomycetes</taxon>
        <taxon>Pleosporomycetidae</taxon>
        <taxon>Pleosporales</taxon>
        <taxon>Pleosporineae</taxon>
        <taxon>Pleosporaceae</taxon>
        <taxon>Curvularia</taxon>
    </lineage>
</organism>
<proteinExistence type="predicted"/>
<feature type="domain" description="Heterokaryon incompatibility" evidence="2">
    <location>
        <begin position="45"/>
        <end position="181"/>
    </location>
</feature>
<accession>A0A9P4T770</accession>
<sequence>MSSTTFQHVPLESPKEEIRLLRILPGTDEIQLTLQRHEFTADLDYVALSYEWGTTDRPENICLDGKILPLRQNLYAALQSLRTLQADRTEDRLFRREAPKFWIDAICINQIDDHEKNHQVAMMGRIYRQSAQTIAWLGQDGGNGSLAFRSMTGRRLSDSGRSAIENVLNRSYFQRMWIVQEVVLSKNLHFICGLARCPWDTLAQFWDRSEEHMQWYSDHFYWYHDVQHLSKELVDAKFNYDHSCQVTLLAYIHIASGNRHCMDFRDTVHAFLGLLKENNRAKDFEVDYQVSLEGLMIRLEAYSNPHPKEICVQNYDEEVLSIFAKYLTNESKRRALWYWRIMEVLHCLSVNVVGPFRNLTAVESATDLEVLLQLICWIVAGCGVDLFSILAVEAARPQVTQQSIAETTIETTWNRKVGQCSYQLGISKRPGLFPKSFARSAEKYQMASEAMECRELLLTFNKNVQDMIEASEYLLEIKEQEPSTAGSGIGTYIPASIERTIFANLLAHFFLHCFWRYEGSMRDENIGTFVDDKPGDADHFPKNLSQRYRMTIVETQDGEADQLLHAALATLPFEMTKLDGEWQNGSSMKPLTACLFRNGEWHIDSSTEGSEENNTESDAEKSSGPYFSDSDSNVH</sequence>
<dbReference type="EMBL" id="SWKU01000025">
    <property type="protein sequence ID" value="KAF2996873.1"/>
    <property type="molecule type" value="Genomic_DNA"/>
</dbReference>
<dbReference type="AlphaFoldDB" id="A0A9P4T770"/>
<dbReference type="PANTHER" id="PTHR24148:SF73">
    <property type="entry name" value="HET DOMAIN PROTEIN (AFU_ORTHOLOGUE AFUA_8G01020)"/>
    <property type="match status" value="1"/>
</dbReference>